<evidence type="ECO:0000313" key="2">
    <source>
        <dbReference type="Proteomes" id="UP000621631"/>
    </source>
</evidence>
<keyword evidence="2" id="KW-1185">Reference proteome</keyword>
<name>A0ABR7VQX9_VIRHA</name>
<protein>
    <submittedName>
        <fullName evidence="1">Uncharacterized protein</fullName>
    </submittedName>
</protein>
<sequence length="68" mass="7905">MEKFRVVFKFTNNEEKTFDVEKKSYSQVASEIMDSSDGWFGIAGDIINLRNVTTCKVYKIENGQFKEI</sequence>
<proteinExistence type="predicted"/>
<comment type="caution">
    <text evidence="1">The sequence shown here is derived from an EMBL/GenBank/DDBJ whole genome shotgun (WGS) entry which is preliminary data.</text>
</comment>
<reference evidence="1 2" key="1">
    <citation type="submission" date="2020-09" db="EMBL/GenBank/DDBJ databases">
        <title>Draft Genome Sequences of Oil-Oxidizing Bacteria Halomonas titanicae, Marinobacter lutaoensis, and Virgibacillus halodenitrificans Isolated from Highly Saline Environments.</title>
        <authorList>
            <person name="Grouzdev D.S."/>
            <person name="Sokolova D.S."/>
            <person name="Semenova E.M."/>
            <person name="Borzenkov I.A."/>
            <person name="Bidzhieva S.K."/>
            <person name="Poltaraus A.B."/>
            <person name="Nazina T.N."/>
        </authorList>
    </citation>
    <scope>NUCLEOTIDE SEQUENCE [LARGE SCALE GENOMIC DNA]</scope>
    <source>
        <strain evidence="1 2">VKM B-3472D</strain>
    </source>
</reference>
<accession>A0ABR7VQX9</accession>
<dbReference type="RefSeq" id="WP_189778375.1">
    <property type="nucleotide sequence ID" value="NZ_JACWEZ010000006.1"/>
</dbReference>
<gene>
    <name evidence="1" type="ORF">IC602_11790</name>
</gene>
<evidence type="ECO:0000313" key="1">
    <source>
        <dbReference type="EMBL" id="MBD1223278.1"/>
    </source>
</evidence>
<dbReference type="Proteomes" id="UP000621631">
    <property type="component" value="Unassembled WGS sequence"/>
</dbReference>
<dbReference type="EMBL" id="JACWEZ010000006">
    <property type="protein sequence ID" value="MBD1223278.1"/>
    <property type="molecule type" value="Genomic_DNA"/>
</dbReference>
<organism evidence="1 2">
    <name type="scientific">Virgibacillus halodenitrificans</name>
    <name type="common">Bacillus halodenitrificans</name>
    <dbReference type="NCBI Taxonomy" id="1482"/>
    <lineage>
        <taxon>Bacteria</taxon>
        <taxon>Bacillati</taxon>
        <taxon>Bacillota</taxon>
        <taxon>Bacilli</taxon>
        <taxon>Bacillales</taxon>
        <taxon>Bacillaceae</taxon>
        <taxon>Virgibacillus</taxon>
    </lineage>
</organism>